<evidence type="ECO:0000313" key="2">
    <source>
        <dbReference type="Proteomes" id="UP000185109"/>
    </source>
</evidence>
<proteinExistence type="predicted"/>
<dbReference type="AlphaFoldDB" id="A0A1L5P6R6"/>
<reference evidence="1 2" key="1">
    <citation type="submission" date="2016-09" db="EMBL/GenBank/DDBJ databases">
        <title>The complete genome sequences of Rhizobium gallicum, symbiovars gallicum and phaseoli, symbionts associated to common bean (Phaseolus vulgaris).</title>
        <authorList>
            <person name="Bustos P."/>
            <person name="Santamaria R.I."/>
            <person name="Perez-Carrascal O.M."/>
            <person name="Juarez S."/>
            <person name="Lozano L."/>
            <person name="Martinez-Flores I."/>
            <person name="Martinez-Romero E."/>
            <person name="Cevallos M."/>
            <person name="Romero D."/>
            <person name="Davila G."/>
            <person name="Gonzalez V."/>
        </authorList>
    </citation>
    <scope>NUCLEOTIDE SEQUENCE [LARGE SCALE GENOMIC DNA]</scope>
    <source>
        <strain evidence="1 2">8C-3</strain>
    </source>
</reference>
<gene>
    <name evidence="1" type="ORF">AM571_CH02970</name>
</gene>
<dbReference type="Proteomes" id="UP000185109">
    <property type="component" value="Chromosome"/>
</dbReference>
<protein>
    <submittedName>
        <fullName evidence="1">Uncharacterized protein</fullName>
    </submittedName>
</protein>
<dbReference type="EMBL" id="CP017241">
    <property type="protein sequence ID" value="APO75772.1"/>
    <property type="molecule type" value="Genomic_DNA"/>
</dbReference>
<sequence length="98" mass="10433">MTENARGATPQVHQTSIFLERANPIGPPFLPGIRKSTTSVLRYRRLSTALFVLLIVMPSLASAQSAGDDAEGYGRLNVFAAETATARKTVPGERGSSS</sequence>
<accession>A0A1L5P6R6</accession>
<organism evidence="1 2">
    <name type="scientific">Rhizobium etli 8C-3</name>
    <dbReference type="NCBI Taxonomy" id="538025"/>
    <lineage>
        <taxon>Bacteria</taxon>
        <taxon>Pseudomonadati</taxon>
        <taxon>Pseudomonadota</taxon>
        <taxon>Alphaproteobacteria</taxon>
        <taxon>Hyphomicrobiales</taxon>
        <taxon>Rhizobiaceae</taxon>
        <taxon>Rhizobium/Agrobacterium group</taxon>
        <taxon>Rhizobium</taxon>
    </lineage>
</organism>
<name>A0A1L5P6R6_RHIET</name>
<evidence type="ECO:0000313" key="1">
    <source>
        <dbReference type="EMBL" id="APO75772.1"/>
    </source>
</evidence>